<feature type="compositionally biased region" description="Basic and acidic residues" evidence="1">
    <location>
        <begin position="293"/>
        <end position="306"/>
    </location>
</feature>
<keyword evidence="3" id="KW-1185">Reference proteome</keyword>
<evidence type="ECO:0000313" key="3">
    <source>
        <dbReference type="Proteomes" id="UP001234178"/>
    </source>
</evidence>
<proteinExistence type="predicted"/>
<accession>A0ABQ9Z468</accession>
<protein>
    <submittedName>
        <fullName evidence="2">Uncharacterized protein</fullName>
    </submittedName>
</protein>
<comment type="caution">
    <text evidence="2">The sequence shown here is derived from an EMBL/GenBank/DDBJ whole genome shotgun (WGS) entry which is preliminary data.</text>
</comment>
<feature type="compositionally biased region" description="Basic and acidic residues" evidence="1">
    <location>
        <begin position="139"/>
        <end position="148"/>
    </location>
</feature>
<reference evidence="2 3" key="1">
    <citation type="journal article" date="2023" name="Nucleic Acids Res.">
        <title>The hologenome of Daphnia magna reveals possible DNA methylation and microbiome-mediated evolution of the host genome.</title>
        <authorList>
            <person name="Chaturvedi A."/>
            <person name="Li X."/>
            <person name="Dhandapani V."/>
            <person name="Marshall H."/>
            <person name="Kissane S."/>
            <person name="Cuenca-Cambronero M."/>
            <person name="Asole G."/>
            <person name="Calvet F."/>
            <person name="Ruiz-Romero M."/>
            <person name="Marangio P."/>
            <person name="Guigo R."/>
            <person name="Rago D."/>
            <person name="Mirbahai L."/>
            <person name="Eastwood N."/>
            <person name="Colbourne J.K."/>
            <person name="Zhou J."/>
            <person name="Mallon E."/>
            <person name="Orsini L."/>
        </authorList>
    </citation>
    <scope>NUCLEOTIDE SEQUENCE [LARGE SCALE GENOMIC DNA]</scope>
    <source>
        <strain evidence="2">LRV0_1</strain>
    </source>
</reference>
<feature type="region of interest" description="Disordered" evidence="1">
    <location>
        <begin position="100"/>
        <end position="342"/>
    </location>
</feature>
<feature type="compositionally biased region" description="Basic and acidic residues" evidence="1">
    <location>
        <begin position="17"/>
        <end position="27"/>
    </location>
</feature>
<organism evidence="2 3">
    <name type="scientific">Daphnia magna</name>
    <dbReference type="NCBI Taxonomy" id="35525"/>
    <lineage>
        <taxon>Eukaryota</taxon>
        <taxon>Metazoa</taxon>
        <taxon>Ecdysozoa</taxon>
        <taxon>Arthropoda</taxon>
        <taxon>Crustacea</taxon>
        <taxon>Branchiopoda</taxon>
        <taxon>Diplostraca</taxon>
        <taxon>Cladocera</taxon>
        <taxon>Anomopoda</taxon>
        <taxon>Daphniidae</taxon>
        <taxon>Daphnia</taxon>
    </lineage>
</organism>
<evidence type="ECO:0000256" key="1">
    <source>
        <dbReference type="SAM" id="MobiDB-lite"/>
    </source>
</evidence>
<feature type="compositionally biased region" description="Basic and acidic residues" evidence="1">
    <location>
        <begin position="166"/>
        <end position="175"/>
    </location>
</feature>
<feature type="compositionally biased region" description="Basic and acidic residues" evidence="1">
    <location>
        <begin position="244"/>
        <end position="260"/>
    </location>
</feature>
<evidence type="ECO:0000313" key="2">
    <source>
        <dbReference type="EMBL" id="KAK4007681.1"/>
    </source>
</evidence>
<feature type="region of interest" description="Disordered" evidence="1">
    <location>
        <begin position="17"/>
        <end position="62"/>
    </location>
</feature>
<sequence length="362" mass="39896">MYSITLRKLPGSKKEFAHVKSVVDNRRPGSSKAPSVPAMQNKPDDNKPSSGRAVSEKEIARPLTVQIRPPWNSSTKIERTPDLYIKPLPGTRIGHVQFKARSVPEKNVQPFRPVLPSKTRQPTRKPKADDESVAGQKNQENKLVEDVNIRNPVEMTPVSPQQAPHEINEIPEKAADVSAGSADPGLMSRMWHSMVDPILNSKKPDDEGAGDDEEVAVKQPEFEAPPVTEEPGVPAMTGAESPASEERVFPSVAENKKDGSPEMAIEAVRNQPTEGPSSAEGEGKRKFPPGYGSKKERIRKALEKKGIMPCDELPPKSRLRTKGESVHCHHPLKKSSGEARWHTKFTETVPKKYGSQPYESIT</sequence>
<dbReference type="EMBL" id="JAOYFB010000002">
    <property type="protein sequence ID" value="KAK4007681.1"/>
    <property type="molecule type" value="Genomic_DNA"/>
</dbReference>
<gene>
    <name evidence="2" type="ORF">OUZ56_012834</name>
</gene>
<name>A0ABQ9Z468_9CRUS</name>
<dbReference type="Proteomes" id="UP001234178">
    <property type="component" value="Unassembled WGS sequence"/>
</dbReference>